<dbReference type="Proteomes" id="UP000270487">
    <property type="component" value="Chromosome"/>
</dbReference>
<evidence type="ECO:0000313" key="1">
    <source>
        <dbReference type="EMBL" id="VEI75768.1"/>
    </source>
</evidence>
<sequence length="212" mass="22640">MTLSKQQVVEWLMRCGEVFTRERDFLTQLDSDIGDGDHGLNMNRGFSKVVEKLPSVADKDIGFILKNTGMTLLSSVGGASGPLFGTFFIRAAQAANAKQSLDLAELKQVIQEGAEGVAMRGKAEPGDKTMCDVWGPVVASLGESLQQQLSVTLALQQAAVRAEQAAQATIVMQARKGRASYLGERSIGHQDPGATSVMLMIKTLAQVVEEAG</sequence>
<dbReference type="InterPro" id="IPR050861">
    <property type="entry name" value="Dihydroxyacetone_Kinase"/>
</dbReference>
<dbReference type="AlphaFoldDB" id="A0A0F7D153"/>
<dbReference type="InterPro" id="IPR004007">
    <property type="entry name" value="DhaL_dom"/>
</dbReference>
<protein>
    <submittedName>
        <fullName evidence="1">PTS-dependent dihydroxyacetone kinase, ADP-binding subunit dhaL</fullName>
        <ecNumber evidence="1">2.7.-.-</ecNumber>
    </submittedName>
</protein>
<dbReference type="FunFam" id="1.25.40.340:FF:000002">
    <property type="entry name" value="Dihydroxyacetone kinase, L subunit"/>
    <property type="match status" value="1"/>
</dbReference>
<organism evidence="1 2">
    <name type="scientific">Serratia fonticola</name>
    <dbReference type="NCBI Taxonomy" id="47917"/>
    <lineage>
        <taxon>Bacteria</taxon>
        <taxon>Pseudomonadati</taxon>
        <taxon>Pseudomonadota</taxon>
        <taxon>Gammaproteobacteria</taxon>
        <taxon>Enterobacterales</taxon>
        <taxon>Yersiniaceae</taxon>
        <taxon>Serratia</taxon>
    </lineage>
</organism>
<dbReference type="PANTHER" id="PTHR28629:SF4">
    <property type="entry name" value="TRIOKINASE_FMN CYCLASE"/>
    <property type="match status" value="1"/>
</dbReference>
<dbReference type="GO" id="GO:0005829">
    <property type="term" value="C:cytosol"/>
    <property type="evidence" value="ECO:0007669"/>
    <property type="project" value="TreeGrafter"/>
</dbReference>
<dbReference type="EMBL" id="LR134492">
    <property type="protein sequence ID" value="VEI75768.1"/>
    <property type="molecule type" value="Genomic_DNA"/>
</dbReference>
<dbReference type="GO" id="GO:0004371">
    <property type="term" value="F:glycerone kinase activity"/>
    <property type="evidence" value="ECO:0007669"/>
    <property type="project" value="InterPro"/>
</dbReference>
<accession>A0A0F7D153</accession>
<dbReference type="EC" id="2.7.-.-" evidence="1"/>
<dbReference type="RefSeq" id="WP_024483033.1">
    <property type="nucleotide sequence ID" value="NZ_CAMISM010000028.1"/>
</dbReference>
<dbReference type="NCBIfam" id="TIGR02365">
    <property type="entry name" value="dha_L_ycgS"/>
    <property type="match status" value="1"/>
</dbReference>
<dbReference type="GO" id="GO:0019563">
    <property type="term" value="P:glycerol catabolic process"/>
    <property type="evidence" value="ECO:0007669"/>
    <property type="project" value="TreeGrafter"/>
</dbReference>
<name>A0A0F7D153_SERFO</name>
<proteinExistence type="predicted"/>
<dbReference type="KEGG" id="sfw:WN53_04220"/>
<dbReference type="InterPro" id="IPR036117">
    <property type="entry name" value="DhaL_dom_sf"/>
</dbReference>
<dbReference type="SUPFAM" id="SSF101473">
    <property type="entry name" value="DhaL-like"/>
    <property type="match status" value="1"/>
</dbReference>
<dbReference type="PANTHER" id="PTHR28629">
    <property type="entry name" value="TRIOKINASE/FMN CYCLASE"/>
    <property type="match status" value="1"/>
</dbReference>
<dbReference type="SMART" id="SM01120">
    <property type="entry name" value="Dak2"/>
    <property type="match status" value="1"/>
</dbReference>
<dbReference type="STRING" id="47917.AV650_26355"/>
<dbReference type="PROSITE" id="PS51480">
    <property type="entry name" value="DHAL"/>
    <property type="match status" value="1"/>
</dbReference>
<dbReference type="Pfam" id="PF02734">
    <property type="entry name" value="Dak2"/>
    <property type="match status" value="1"/>
</dbReference>
<dbReference type="GeneID" id="30319357"/>
<dbReference type="Gene3D" id="1.25.40.340">
    <property type="match status" value="1"/>
</dbReference>
<keyword evidence="1" id="KW-0418">Kinase</keyword>
<gene>
    <name evidence="1" type="primary">dhaL_2</name>
    <name evidence="1" type="ORF">NCTC13193_05076</name>
</gene>
<dbReference type="InterPro" id="IPR012737">
    <property type="entry name" value="DhaK_L_YcgS"/>
</dbReference>
<evidence type="ECO:0000313" key="2">
    <source>
        <dbReference type="Proteomes" id="UP000270487"/>
    </source>
</evidence>
<keyword evidence="1" id="KW-0808">Transferase</keyword>
<reference evidence="1 2" key="1">
    <citation type="submission" date="2018-12" db="EMBL/GenBank/DDBJ databases">
        <authorList>
            <consortium name="Pathogen Informatics"/>
        </authorList>
    </citation>
    <scope>NUCLEOTIDE SEQUENCE [LARGE SCALE GENOMIC DNA]</scope>
    <source>
        <strain evidence="1 2">NCTC13193</strain>
    </source>
</reference>